<evidence type="ECO:0000313" key="1">
    <source>
        <dbReference type="EMBL" id="OOF97327.1"/>
    </source>
</evidence>
<name>A0A1R3RS89_ASPC5</name>
<sequence length="59" mass="6311">MEISTIPNYVVDAGESFEGISNPSTPGRKDAESHARFNLSSTSLFTMTLYIIQGGLDGS</sequence>
<protein>
    <submittedName>
        <fullName evidence="1">Uncharacterized protein</fullName>
    </submittedName>
</protein>
<keyword evidence="2" id="KW-1185">Reference proteome</keyword>
<evidence type="ECO:0000313" key="2">
    <source>
        <dbReference type="Proteomes" id="UP000188318"/>
    </source>
</evidence>
<feature type="non-terminal residue" evidence="1">
    <location>
        <position position="59"/>
    </location>
</feature>
<dbReference type="VEuPathDB" id="FungiDB:ASPCADRAFT_206147"/>
<accession>A0A1R3RS89</accession>
<dbReference type="EMBL" id="KV907497">
    <property type="protein sequence ID" value="OOF97327.1"/>
    <property type="molecule type" value="Genomic_DNA"/>
</dbReference>
<dbReference type="Proteomes" id="UP000188318">
    <property type="component" value="Unassembled WGS sequence"/>
</dbReference>
<dbReference type="AlphaFoldDB" id="A0A1R3RS89"/>
<proteinExistence type="predicted"/>
<organism evidence="1 2">
    <name type="scientific">Aspergillus carbonarius (strain ITEM 5010)</name>
    <dbReference type="NCBI Taxonomy" id="602072"/>
    <lineage>
        <taxon>Eukaryota</taxon>
        <taxon>Fungi</taxon>
        <taxon>Dikarya</taxon>
        <taxon>Ascomycota</taxon>
        <taxon>Pezizomycotina</taxon>
        <taxon>Eurotiomycetes</taxon>
        <taxon>Eurotiomycetidae</taxon>
        <taxon>Eurotiales</taxon>
        <taxon>Aspergillaceae</taxon>
        <taxon>Aspergillus</taxon>
        <taxon>Aspergillus subgen. Circumdati</taxon>
    </lineage>
</organism>
<gene>
    <name evidence="1" type="ORF">ASPCADRAFT_206147</name>
</gene>
<reference evidence="2" key="1">
    <citation type="journal article" date="2017" name="Genome Biol.">
        <title>Comparative genomics reveals high biological diversity and specific adaptations in the industrially and medically important fungal genus Aspergillus.</title>
        <authorList>
            <person name="de Vries R.P."/>
            <person name="Riley R."/>
            <person name="Wiebenga A."/>
            <person name="Aguilar-Osorio G."/>
            <person name="Amillis S."/>
            <person name="Uchima C.A."/>
            <person name="Anderluh G."/>
            <person name="Asadollahi M."/>
            <person name="Askin M."/>
            <person name="Barry K."/>
            <person name="Battaglia E."/>
            <person name="Bayram O."/>
            <person name="Benocci T."/>
            <person name="Braus-Stromeyer S.A."/>
            <person name="Caldana C."/>
            <person name="Canovas D."/>
            <person name="Cerqueira G.C."/>
            <person name="Chen F."/>
            <person name="Chen W."/>
            <person name="Choi C."/>
            <person name="Clum A."/>
            <person name="Dos Santos R.A."/>
            <person name="Damasio A.R."/>
            <person name="Diallinas G."/>
            <person name="Emri T."/>
            <person name="Fekete E."/>
            <person name="Flipphi M."/>
            <person name="Freyberg S."/>
            <person name="Gallo A."/>
            <person name="Gournas C."/>
            <person name="Habgood R."/>
            <person name="Hainaut M."/>
            <person name="Harispe M.L."/>
            <person name="Henrissat B."/>
            <person name="Hilden K.S."/>
            <person name="Hope R."/>
            <person name="Hossain A."/>
            <person name="Karabika E."/>
            <person name="Karaffa L."/>
            <person name="Karanyi Z."/>
            <person name="Krasevec N."/>
            <person name="Kuo A."/>
            <person name="Kusch H."/>
            <person name="LaButti K."/>
            <person name="Lagendijk E.L."/>
            <person name="Lapidus A."/>
            <person name="Levasseur A."/>
            <person name="Lindquist E."/>
            <person name="Lipzen A."/>
            <person name="Logrieco A.F."/>
            <person name="MacCabe A."/>
            <person name="Maekelae M.R."/>
            <person name="Malavazi I."/>
            <person name="Melin P."/>
            <person name="Meyer V."/>
            <person name="Mielnichuk N."/>
            <person name="Miskei M."/>
            <person name="Molnar A.P."/>
            <person name="Mule G."/>
            <person name="Ngan C.Y."/>
            <person name="Orejas M."/>
            <person name="Orosz E."/>
            <person name="Ouedraogo J.P."/>
            <person name="Overkamp K.M."/>
            <person name="Park H.-S."/>
            <person name="Perrone G."/>
            <person name="Piumi F."/>
            <person name="Punt P.J."/>
            <person name="Ram A.F."/>
            <person name="Ramon A."/>
            <person name="Rauscher S."/>
            <person name="Record E."/>
            <person name="Riano-Pachon D.M."/>
            <person name="Robert V."/>
            <person name="Roehrig J."/>
            <person name="Ruller R."/>
            <person name="Salamov A."/>
            <person name="Salih N.S."/>
            <person name="Samson R.A."/>
            <person name="Sandor E."/>
            <person name="Sanguinetti M."/>
            <person name="Schuetze T."/>
            <person name="Sepcic K."/>
            <person name="Shelest E."/>
            <person name="Sherlock G."/>
            <person name="Sophianopoulou V."/>
            <person name="Squina F.M."/>
            <person name="Sun H."/>
            <person name="Susca A."/>
            <person name="Todd R.B."/>
            <person name="Tsang A."/>
            <person name="Unkles S.E."/>
            <person name="van de Wiele N."/>
            <person name="van Rossen-Uffink D."/>
            <person name="Oliveira J.V."/>
            <person name="Vesth T.C."/>
            <person name="Visser J."/>
            <person name="Yu J.-H."/>
            <person name="Zhou M."/>
            <person name="Andersen M.R."/>
            <person name="Archer D.B."/>
            <person name="Baker S.E."/>
            <person name="Benoit I."/>
            <person name="Brakhage A.A."/>
            <person name="Braus G.H."/>
            <person name="Fischer R."/>
            <person name="Frisvad J.C."/>
            <person name="Goldman G.H."/>
            <person name="Houbraken J."/>
            <person name="Oakley B."/>
            <person name="Pocsi I."/>
            <person name="Scazzocchio C."/>
            <person name="Seiboth B."/>
            <person name="vanKuyk P.A."/>
            <person name="Wortman J."/>
            <person name="Dyer P.S."/>
            <person name="Grigoriev I.V."/>
        </authorList>
    </citation>
    <scope>NUCLEOTIDE SEQUENCE [LARGE SCALE GENOMIC DNA]</scope>
    <source>
        <strain evidence="2">ITEM 5010</strain>
    </source>
</reference>